<dbReference type="AlphaFoldDB" id="A0A1E5PL22"/>
<dbReference type="RefSeq" id="WP_069918410.1">
    <property type="nucleotide sequence ID" value="NZ_MEHK01000001.1"/>
</dbReference>
<reference evidence="2 3" key="1">
    <citation type="submission" date="2016-08" db="EMBL/GenBank/DDBJ databases">
        <title>The complete genome of Streptomyces subrutilus 10-1-1.</title>
        <authorList>
            <person name="Chen X."/>
        </authorList>
    </citation>
    <scope>NUCLEOTIDE SEQUENCE [LARGE SCALE GENOMIC DNA]</scope>
    <source>
        <strain evidence="2 3">10-1-1</strain>
    </source>
</reference>
<evidence type="ECO:0000313" key="3">
    <source>
        <dbReference type="Proteomes" id="UP000095705"/>
    </source>
</evidence>
<protein>
    <submittedName>
        <fullName evidence="2">Uncharacterized protein</fullName>
    </submittedName>
</protein>
<organism evidence="2 3">
    <name type="scientific">Streptomyces subrutilus</name>
    <dbReference type="NCBI Taxonomy" id="36818"/>
    <lineage>
        <taxon>Bacteria</taxon>
        <taxon>Bacillati</taxon>
        <taxon>Actinomycetota</taxon>
        <taxon>Actinomycetes</taxon>
        <taxon>Kitasatosporales</taxon>
        <taxon>Streptomycetaceae</taxon>
        <taxon>Streptomyces</taxon>
    </lineage>
</organism>
<dbReference type="Proteomes" id="UP000095705">
    <property type="component" value="Unassembled WGS sequence"/>
</dbReference>
<dbReference type="OrthoDB" id="4291242at2"/>
<keyword evidence="3" id="KW-1185">Reference proteome</keyword>
<sequence length="67" mass="7399">MGGTQDKRPWSGKGPDEVQPGSEVPAGQDPAHPRQPVQRRSKDSEVPRRREEDMLGEDDALGGYDEL</sequence>
<proteinExistence type="predicted"/>
<comment type="caution">
    <text evidence="2">The sequence shown here is derived from an EMBL/GenBank/DDBJ whole genome shotgun (WGS) entry which is preliminary data.</text>
</comment>
<evidence type="ECO:0000313" key="2">
    <source>
        <dbReference type="EMBL" id="OEJ30266.1"/>
    </source>
</evidence>
<evidence type="ECO:0000256" key="1">
    <source>
        <dbReference type="SAM" id="MobiDB-lite"/>
    </source>
</evidence>
<gene>
    <name evidence="2" type="ORF">BGK67_01845</name>
</gene>
<feature type="compositionally biased region" description="Basic and acidic residues" evidence="1">
    <location>
        <begin position="40"/>
        <end position="53"/>
    </location>
</feature>
<accession>A0A1E5PL22</accession>
<feature type="compositionally biased region" description="Acidic residues" evidence="1">
    <location>
        <begin position="54"/>
        <end position="67"/>
    </location>
</feature>
<name>A0A1E5PL22_9ACTN</name>
<feature type="region of interest" description="Disordered" evidence="1">
    <location>
        <begin position="1"/>
        <end position="67"/>
    </location>
</feature>
<dbReference type="EMBL" id="MEHK01000001">
    <property type="protein sequence ID" value="OEJ30266.1"/>
    <property type="molecule type" value="Genomic_DNA"/>
</dbReference>